<protein>
    <recommendedName>
        <fullName evidence="4">CRM domain-containing protein</fullName>
    </recommendedName>
</protein>
<dbReference type="Pfam" id="PF01985">
    <property type="entry name" value="CRS1_YhbY"/>
    <property type="match status" value="1"/>
</dbReference>
<reference evidence="5 6" key="1">
    <citation type="submission" date="2020-04" db="EMBL/GenBank/DDBJ databases">
        <title>Plant Genome Project.</title>
        <authorList>
            <person name="Zhang R.-G."/>
        </authorList>
    </citation>
    <scope>NUCLEOTIDE SEQUENCE [LARGE SCALE GENOMIC DNA]</scope>
    <source>
        <strain evidence="5">YNK0</strain>
        <tissue evidence="5">Leaf</tissue>
    </source>
</reference>
<feature type="domain" description="CRM" evidence="4">
    <location>
        <begin position="132"/>
        <end position="225"/>
    </location>
</feature>
<dbReference type="EMBL" id="JABCRI010000005">
    <property type="protein sequence ID" value="KAF8406495.1"/>
    <property type="molecule type" value="Genomic_DNA"/>
</dbReference>
<comment type="caution">
    <text evidence="5">The sequence shown here is derived from an EMBL/GenBank/DDBJ whole genome shotgun (WGS) entry which is preliminary data.</text>
</comment>
<gene>
    <name evidence="5" type="ORF">HHK36_008584</name>
</gene>
<evidence type="ECO:0000256" key="2">
    <source>
        <dbReference type="PROSITE-ProRule" id="PRU00626"/>
    </source>
</evidence>
<dbReference type="PANTHER" id="PTHR47714">
    <property type="entry name" value="CRS1/YHBY DOMAIN CONTAINING PROTEIN, EXPRESSED"/>
    <property type="match status" value="1"/>
</dbReference>
<feature type="compositionally biased region" description="Acidic residues" evidence="3">
    <location>
        <begin position="76"/>
        <end position="95"/>
    </location>
</feature>
<evidence type="ECO:0000313" key="5">
    <source>
        <dbReference type="EMBL" id="KAF8406495.1"/>
    </source>
</evidence>
<proteinExistence type="predicted"/>
<dbReference type="InterPro" id="IPR035920">
    <property type="entry name" value="YhbY-like_sf"/>
</dbReference>
<feature type="region of interest" description="Disordered" evidence="3">
    <location>
        <begin position="58"/>
        <end position="95"/>
    </location>
</feature>
<evidence type="ECO:0000256" key="1">
    <source>
        <dbReference type="ARBA" id="ARBA00022884"/>
    </source>
</evidence>
<name>A0A834ZJA5_TETSI</name>
<dbReference type="AlphaFoldDB" id="A0A834ZJA5"/>
<evidence type="ECO:0000256" key="3">
    <source>
        <dbReference type="SAM" id="MobiDB-lite"/>
    </source>
</evidence>
<dbReference type="Gene3D" id="3.30.110.60">
    <property type="entry name" value="YhbY-like"/>
    <property type="match status" value="1"/>
</dbReference>
<accession>A0A834ZJA5</accession>
<dbReference type="OMA" id="APTCHRL"/>
<dbReference type="SUPFAM" id="SSF75471">
    <property type="entry name" value="YhbY-like"/>
    <property type="match status" value="1"/>
</dbReference>
<organism evidence="5 6">
    <name type="scientific">Tetracentron sinense</name>
    <name type="common">Spur-leaf</name>
    <dbReference type="NCBI Taxonomy" id="13715"/>
    <lineage>
        <taxon>Eukaryota</taxon>
        <taxon>Viridiplantae</taxon>
        <taxon>Streptophyta</taxon>
        <taxon>Embryophyta</taxon>
        <taxon>Tracheophyta</taxon>
        <taxon>Spermatophyta</taxon>
        <taxon>Magnoliopsida</taxon>
        <taxon>Trochodendrales</taxon>
        <taxon>Trochodendraceae</taxon>
        <taxon>Tetracentron</taxon>
    </lineage>
</organism>
<sequence length="225" mass="24914">MAASSHQLHHLFRPPSSLLPVKPLCTASTTLCLQIPFLNFFSSRSSLPRPRFFCNSSSLSSLTNPQTPSPYLLHEDDSDSFSEDELVEEEDDEEIEPQIKEIELGETLNDRPQSVATSSVLKRNGESIAKLPSLTVKEKKELSAYAHSLGKKLKSQQVGKSGVTSSVAASFLETLEANELLKPKLKPKPLQSPNEEAVRVKHVQKRQFSVGLDQIQISCLIGFRT</sequence>
<dbReference type="PROSITE" id="PS51295">
    <property type="entry name" value="CRM"/>
    <property type="match status" value="1"/>
</dbReference>
<dbReference type="GO" id="GO:0009507">
    <property type="term" value="C:chloroplast"/>
    <property type="evidence" value="ECO:0007669"/>
    <property type="project" value="TreeGrafter"/>
</dbReference>
<evidence type="ECO:0000259" key="4">
    <source>
        <dbReference type="PROSITE" id="PS51295"/>
    </source>
</evidence>
<evidence type="ECO:0000313" key="6">
    <source>
        <dbReference type="Proteomes" id="UP000655225"/>
    </source>
</evidence>
<keyword evidence="1 2" id="KW-0694">RNA-binding</keyword>
<dbReference type="InterPro" id="IPR001890">
    <property type="entry name" value="RNA-binding_CRM"/>
</dbReference>
<keyword evidence="6" id="KW-1185">Reference proteome</keyword>
<dbReference type="PANTHER" id="PTHR47714:SF1">
    <property type="entry name" value="RNA-BINDING CRS1 _ YHBY (CRM) DOMAIN PROTEIN"/>
    <property type="match status" value="1"/>
</dbReference>
<dbReference type="GO" id="GO:0003723">
    <property type="term" value="F:RNA binding"/>
    <property type="evidence" value="ECO:0007669"/>
    <property type="project" value="UniProtKB-UniRule"/>
</dbReference>
<dbReference type="Proteomes" id="UP000655225">
    <property type="component" value="Unassembled WGS sequence"/>
</dbReference>
<dbReference type="OrthoDB" id="2020593at2759"/>